<dbReference type="CDD" id="cd16564">
    <property type="entry name" value="RING-HC_RNF222"/>
    <property type="match status" value="1"/>
</dbReference>
<evidence type="ECO:0000256" key="4">
    <source>
        <dbReference type="PROSITE-ProRule" id="PRU00175"/>
    </source>
</evidence>
<dbReference type="InterPro" id="IPR017907">
    <property type="entry name" value="Znf_RING_CS"/>
</dbReference>
<dbReference type="Proteomes" id="UP000261540">
    <property type="component" value="Unplaced"/>
</dbReference>
<keyword evidence="5" id="KW-1133">Transmembrane helix</keyword>
<keyword evidence="5" id="KW-0472">Membrane</keyword>
<feature type="domain" description="RING-type" evidence="6">
    <location>
        <begin position="16"/>
        <end position="65"/>
    </location>
</feature>
<dbReference type="InterPro" id="IPR027370">
    <property type="entry name" value="Znf-RING_euk"/>
</dbReference>
<keyword evidence="3" id="KW-0862">Zinc</keyword>
<dbReference type="GeneTree" id="ENSGT00390000002856"/>
<dbReference type="GO" id="GO:0008270">
    <property type="term" value="F:zinc ion binding"/>
    <property type="evidence" value="ECO:0007669"/>
    <property type="project" value="UniProtKB-KW"/>
</dbReference>
<evidence type="ECO:0000256" key="1">
    <source>
        <dbReference type="ARBA" id="ARBA00022723"/>
    </source>
</evidence>
<evidence type="ECO:0000313" key="7">
    <source>
        <dbReference type="Ensembl" id="ENSPKIP00000017231.1"/>
    </source>
</evidence>
<dbReference type="SUPFAM" id="SSF57850">
    <property type="entry name" value="RING/U-box"/>
    <property type="match status" value="1"/>
</dbReference>
<dbReference type="Ensembl" id="ENSPKIT00000041741.1">
    <property type="protein sequence ID" value="ENSPKIP00000017231.1"/>
    <property type="gene ID" value="ENSPKIG00000003243.1"/>
</dbReference>
<name>A0A3B3RHT9_9TELE</name>
<accession>A0A3B3RHT9</accession>
<evidence type="ECO:0000259" key="6">
    <source>
        <dbReference type="PROSITE" id="PS50089"/>
    </source>
</evidence>
<dbReference type="PANTHER" id="PTHR47095:SF1">
    <property type="entry name" value="RING FINGER PROTEIN 222"/>
    <property type="match status" value="1"/>
</dbReference>
<sequence>YNNEEIHPSILFSTPCPVCYEVLHADLRTLSCGHVFCHDCLARTLLSGARQGAVTRKSITCPVCRHLTFISELAGGKGTDYSQVIEVPPISVACREDQLGNYVLPCTWLPGVFTRTRAVTPIQAPQIFTISGEGRPMQDGDQVSVASAAGEPLTRRGRPANRLSACGVLSLLLVLTSLAVASAILRWILLEHS</sequence>
<protein>
    <recommendedName>
        <fullName evidence="6">RING-type domain-containing protein</fullName>
    </recommendedName>
</protein>
<organism evidence="7 8">
    <name type="scientific">Paramormyrops kingsleyae</name>
    <dbReference type="NCBI Taxonomy" id="1676925"/>
    <lineage>
        <taxon>Eukaryota</taxon>
        <taxon>Metazoa</taxon>
        <taxon>Chordata</taxon>
        <taxon>Craniata</taxon>
        <taxon>Vertebrata</taxon>
        <taxon>Euteleostomi</taxon>
        <taxon>Actinopterygii</taxon>
        <taxon>Neopterygii</taxon>
        <taxon>Teleostei</taxon>
        <taxon>Osteoglossocephala</taxon>
        <taxon>Osteoglossomorpha</taxon>
        <taxon>Osteoglossiformes</taxon>
        <taxon>Mormyridae</taxon>
        <taxon>Paramormyrops</taxon>
    </lineage>
</organism>
<proteinExistence type="predicted"/>
<feature type="transmembrane region" description="Helical" evidence="5">
    <location>
        <begin position="163"/>
        <end position="189"/>
    </location>
</feature>
<reference evidence="7" key="1">
    <citation type="submission" date="2025-08" db="UniProtKB">
        <authorList>
            <consortium name="Ensembl"/>
        </authorList>
    </citation>
    <scope>IDENTIFICATION</scope>
</reference>
<dbReference type="AlphaFoldDB" id="A0A3B3RHT9"/>
<dbReference type="Pfam" id="PF13445">
    <property type="entry name" value="zf-RING_UBOX"/>
    <property type="match status" value="1"/>
</dbReference>
<dbReference type="SMART" id="SM00184">
    <property type="entry name" value="RING"/>
    <property type="match status" value="1"/>
</dbReference>
<dbReference type="InterPro" id="IPR001841">
    <property type="entry name" value="Znf_RING"/>
</dbReference>
<evidence type="ECO:0000256" key="2">
    <source>
        <dbReference type="ARBA" id="ARBA00022771"/>
    </source>
</evidence>
<keyword evidence="1" id="KW-0479">Metal-binding</keyword>
<reference evidence="7" key="2">
    <citation type="submission" date="2025-09" db="UniProtKB">
        <authorList>
            <consortium name="Ensembl"/>
        </authorList>
    </citation>
    <scope>IDENTIFICATION</scope>
</reference>
<dbReference type="PANTHER" id="PTHR47095">
    <property type="entry name" value="RING FINGER PROTEIN 222"/>
    <property type="match status" value="1"/>
</dbReference>
<keyword evidence="8" id="KW-1185">Reference proteome</keyword>
<dbReference type="InterPro" id="IPR013083">
    <property type="entry name" value="Znf_RING/FYVE/PHD"/>
</dbReference>
<dbReference type="PROSITE" id="PS50089">
    <property type="entry name" value="ZF_RING_2"/>
    <property type="match status" value="1"/>
</dbReference>
<evidence type="ECO:0000313" key="8">
    <source>
        <dbReference type="Proteomes" id="UP000261540"/>
    </source>
</evidence>
<keyword evidence="2 4" id="KW-0863">Zinc-finger</keyword>
<dbReference type="Gene3D" id="3.30.40.10">
    <property type="entry name" value="Zinc/RING finger domain, C3HC4 (zinc finger)"/>
    <property type="match status" value="1"/>
</dbReference>
<dbReference type="InterPro" id="IPR042973">
    <property type="entry name" value="RNF222"/>
</dbReference>
<keyword evidence="5" id="KW-0812">Transmembrane</keyword>
<dbReference type="PROSITE" id="PS00518">
    <property type="entry name" value="ZF_RING_1"/>
    <property type="match status" value="1"/>
</dbReference>
<evidence type="ECO:0000256" key="3">
    <source>
        <dbReference type="ARBA" id="ARBA00022833"/>
    </source>
</evidence>
<evidence type="ECO:0000256" key="5">
    <source>
        <dbReference type="SAM" id="Phobius"/>
    </source>
</evidence>